<evidence type="ECO:0000313" key="4">
    <source>
        <dbReference type="EMBL" id="MDR6550168.1"/>
    </source>
</evidence>
<dbReference type="Gene3D" id="3.40.710.10">
    <property type="entry name" value="DD-peptidase/beta-lactamase superfamily"/>
    <property type="match status" value="1"/>
</dbReference>
<accession>A0ABU1NRW5</accession>
<comment type="subcellular location">
    <subcellularLocation>
        <location evidence="1">Membrane</location>
    </subcellularLocation>
</comment>
<dbReference type="RefSeq" id="WP_310224598.1">
    <property type="nucleotide sequence ID" value="NZ_JAVDSB010000001.1"/>
</dbReference>
<dbReference type="PANTHER" id="PTHR46825:SF11">
    <property type="entry name" value="PENICILLIN-BINDING PROTEIN 4"/>
    <property type="match status" value="1"/>
</dbReference>
<dbReference type="InterPro" id="IPR012338">
    <property type="entry name" value="Beta-lactam/transpept-like"/>
</dbReference>
<sequence>MATKECDPMQAKGLKLAAYIDKYLALWDFYGVIQVIEKGEVLFENAYGYASIEFEIRNQMNSCFSLASISKQFTAFAILLLHEKQVLDIDQGAHLYLPAELKIDESITVHHLLSHTSGLANFYNFEGDFFADYNRKDYSRSDFFLMYFRNELAYPPGTTFNYNNANYNLLAWMIEHVSGEKYEDYVRNHIFLPLGMTNSVVDDGSKLIKNKSSNYVQDCDAFIKSPYHNEKFSVGAGAIASNCDNLYKWYICLRDRKILSPRSYARLFEENHNNYCYGLEHHVVYGTNTYTHGGDHLGVSTYMQNYFDEDICIIILSNNTAIDQYRLGKAISDILHHVDVDVPAKLEEYPIDNSKLQDYCGVYLKDKIEVKCMNGKLYFVRFKANLHIEVYPVGKDSFARRYSDTTQPYRITQNEKGERTFFGFAKRNVEL</sequence>
<keyword evidence="5" id="KW-1185">Reference proteome</keyword>
<dbReference type="PANTHER" id="PTHR46825">
    <property type="entry name" value="D-ALANYL-D-ALANINE-CARBOXYPEPTIDASE/ENDOPEPTIDASE AMPH"/>
    <property type="match status" value="1"/>
</dbReference>
<evidence type="ECO:0000313" key="5">
    <source>
        <dbReference type="Proteomes" id="UP001267290"/>
    </source>
</evidence>
<organism evidence="4 5">
    <name type="scientific">Paenibacillus qinlingensis</name>
    <dbReference type="NCBI Taxonomy" id="1837343"/>
    <lineage>
        <taxon>Bacteria</taxon>
        <taxon>Bacillati</taxon>
        <taxon>Bacillota</taxon>
        <taxon>Bacilli</taxon>
        <taxon>Bacillales</taxon>
        <taxon>Paenibacillaceae</taxon>
        <taxon>Paenibacillus</taxon>
    </lineage>
</organism>
<protein>
    <submittedName>
        <fullName evidence="4">CubicO group peptidase (Beta-lactamase class C family)</fullName>
    </submittedName>
</protein>
<reference evidence="4 5" key="1">
    <citation type="submission" date="2023-07" db="EMBL/GenBank/DDBJ databases">
        <title>Sorghum-associated microbial communities from plants grown in Nebraska, USA.</title>
        <authorList>
            <person name="Schachtman D."/>
        </authorList>
    </citation>
    <scope>NUCLEOTIDE SEQUENCE [LARGE SCALE GENOMIC DNA]</scope>
    <source>
        <strain evidence="4 5">CC258</strain>
    </source>
</reference>
<dbReference type="InterPro" id="IPR050491">
    <property type="entry name" value="AmpC-like"/>
</dbReference>
<evidence type="ECO:0000256" key="1">
    <source>
        <dbReference type="ARBA" id="ARBA00004370"/>
    </source>
</evidence>
<evidence type="ECO:0000256" key="2">
    <source>
        <dbReference type="ARBA" id="ARBA00023136"/>
    </source>
</evidence>
<dbReference type="InterPro" id="IPR001466">
    <property type="entry name" value="Beta-lactam-related"/>
</dbReference>
<name>A0ABU1NRW5_9BACL</name>
<dbReference type="Proteomes" id="UP001267290">
    <property type="component" value="Unassembled WGS sequence"/>
</dbReference>
<gene>
    <name evidence="4" type="ORF">J2736_001351</name>
</gene>
<dbReference type="Pfam" id="PF00144">
    <property type="entry name" value="Beta-lactamase"/>
    <property type="match status" value="1"/>
</dbReference>
<proteinExistence type="predicted"/>
<feature type="domain" description="Beta-lactamase-related" evidence="3">
    <location>
        <begin position="32"/>
        <end position="322"/>
    </location>
</feature>
<dbReference type="EMBL" id="JAVDSB010000001">
    <property type="protein sequence ID" value="MDR6550168.1"/>
    <property type="molecule type" value="Genomic_DNA"/>
</dbReference>
<comment type="caution">
    <text evidence="4">The sequence shown here is derived from an EMBL/GenBank/DDBJ whole genome shotgun (WGS) entry which is preliminary data.</text>
</comment>
<dbReference type="SUPFAM" id="SSF56601">
    <property type="entry name" value="beta-lactamase/transpeptidase-like"/>
    <property type="match status" value="1"/>
</dbReference>
<evidence type="ECO:0000259" key="3">
    <source>
        <dbReference type="Pfam" id="PF00144"/>
    </source>
</evidence>
<keyword evidence="2" id="KW-0472">Membrane</keyword>